<evidence type="ECO:0000259" key="18">
    <source>
        <dbReference type="PROSITE" id="PS51004"/>
    </source>
</evidence>
<dbReference type="InterPro" id="IPR051171">
    <property type="entry name" value="CaCA"/>
</dbReference>
<dbReference type="Pfam" id="PF01431">
    <property type="entry name" value="Peptidase_M13"/>
    <property type="match status" value="1"/>
</dbReference>
<comment type="caution">
    <text evidence="15">Lacks conserved residue(s) required for the propagation of feature annotation.</text>
</comment>
<gene>
    <name evidence="19" type="ORF">GBAR_LOCUS13313</name>
</gene>
<dbReference type="InterPro" id="IPR016201">
    <property type="entry name" value="PSI"/>
</dbReference>
<sequence length="2480" mass="269490">MRRNLSIVLCPSLESFYQQLGGWSLVNISGDGTVWSVNSSQFIREKMTGSDAFYSLSVGFDEDARQYSLVIEQAGLSLEDPQLYNDTNSTDVLLYEIEIILTELAQNPIALEFEYALAQIWEDTTFNDDEDGTNNTYTVKELYKLWPYHDWLGVLNGVLGPSGVDIKLSSSVTVRTPEYFRRLTELVENIDNEILENYAKWSMTWQLAEIFVPDTTIRESLILFRQLVLGKPSMDQQQECVQIVEQMLPLALGRVYAQYLLPDGYKEAGVELVAGVRAGLKQRMIDVDWLDDETRKLSIEKLEAIQSRVAYPNMTFNDSFLDMLYGMYKFNKGQYVENYLEFINISLRQQFSLIYKPLDRNMWLDDPTSVNAYYIAVFNQISILEAIMRTPSFSDEWPLSVQYGALGMVLGHELTHGFDNNGRQYDKNGRKRMWWSKEAVDKFKERAQCFVEQYSQYELFGISVNGNQTLGENIADNGGIRASYDAFKKVSHKSEKLPGLTDYSDDQLFFIGFSQLWCLYSTYLSFLISVLTDEHSPGPFRIIGTLSNNELFSEAFECPIVRGSFVAVHLNTSPVTYNETGNSTRFPDETSVAVEDYNYFISDINLQAIPGKLLIGAADTLYLLNPDLTEDTALTLPTSTSNIDTCTASDRSDNPGLACHNHIRVYQRVPGQDILLVCGTCAGVEPRCQGVGISGDGLSATGGDGEVASDGIISYYPEFTQFGDFRNSTDSDPVYLSAGFFPGDSGAGRHFSISYKNITLTMPSDPDTLGTDNLFQTINANNNWLRFPVVFVGAEKADYSPTPSSTGLEEDYQFWFIFLREKLVTDDIIYSRLARVCRNDPGSTSTSNGSPYFTTFMKARIFCERSKPASFDSIHTLNYEYNSITSFVFSQESRYYSNTSPPKRLLYGSFTGPGNGPVGSAICVYPADNSVESSAGAGRTKSVFDIFREDVANDVETTALENTFLECDPEGRPESDQQLLFINPDVSVEQIGDDPILMLENVIVTQMVQDSVCVVTRDTSSTCVNQDVLFLGLDSGHVLKVVFATDENGDIEPVIVEDIELDDENAITKMAKKEDSDRLYVSSWSKIYSLPLHRCSRLHTCSECVGSRDPYCVWSDERLECVQTPLVASDSAAQGTVDDTMFFQNIHTGSATGCNYPEVGFVDMNISVSEGAGSVGIDITASGATFVEVFLESGTATGVNISFSALSYTISEGDSFLNVTVNKVGTTNFIASVTLQSSDGTALGGNDYLMQDLLLAFEPISSSQYIIIPLVNDDVMEADEEFTLTLTVADGTQGVNIASPATASVTITDDDEVTVSLSQSSYVVSEEDGEVTLQLVKSGETELPVEVLLSTVTGTASAPGDFTAVSDRVITFSAQQTSLTTTVNLMDDIIAEDEESFFVSLSIPATQGGVGIGQAQATITVRDRDTVIVRLGSTAYTWSEGDGEVAVVIEKIGSNERVISASLQAEPMTALGKINVTHYLIVIDISGFDYSFRDSLEVQFSSGETQKEVVVVIEDDSVLEDTETFLLSLDIGPGATYDGNSFANITITDDDEVMVQFSSEVCALSVSEDAGSLEVSVARIGLSSIPVTVSVQIQSGTAIVSSDFSGGQEESSLLTIPASPSSTASLEVSILDDEVVETSPEFFSVSISSSQTGVTVAGSDTANISIYDNDYVEISFALTSVTVSEEVGVVSITLLLSGLHSIPVSVSLSTQPLTATADQDFEPITEIVTFEPGVTSRSVSVTIVNDDIREESEEFLVLVSGDDIVMEGSIPQTTVLVVDSDTVQIGFSTSSYSVSEDAGSLEITITRIGLSSIPTTVSVQIRNGTALESSDFSGGQEESSLLTIPASPSSTASLEVSILDDEVVETSPELFSVSISSSQTGVTVAGSDTANISIYDNDYVEISFALSSVTVSEEVGVVSITLLLSGLHSIPVSVSLSTQPLTATADQDFEPITEIVTFEPGVTSRSVSVTIVNDDIREESEEFLVLFSGDDIVMEGSMPQTTVLVVDSDTVQIGFSTPLYSVSESAGLIRIVVEVTGQTDAYFRANISTDSVTATANEDYQPLWTQLVFGPLDTATRELTLQLLDDSVRESTEEFRVQITLDPLNSAGVSVGQDTTSIQIEDDDSVSVSWGAIGYTVSESQSVVELNLVIGGSTSYNSTLLISTLARSATAAQDYVPILGRQLEISPGVALLSVVLDLLDDTEVEALEQFTVTVEPAEGEEQGVMIQQPDTEVFIVSDDVVQVQFLNTTLTVVEGETAELAIFSTATAPFVIALSATLEAGSSQQQSINYLYLLQRTVIIPAGSSNTSLPLYIVPSMGNGTETLVEVVLELVDGTESNSTPRYMSTSTSQTPTPTPPGPPIQPEVGQVTRENSECLYPSQAAAIAITTILALLLALLFSFAALLFLFLRYSHSRHVSKKSSEVCYLPSEESTKGALNHSFENKEEVTSFNESEPATSTTSLTQERVHNEGQKQTTNSTYL</sequence>
<dbReference type="InterPro" id="IPR003644">
    <property type="entry name" value="Calx_beta"/>
</dbReference>
<evidence type="ECO:0000256" key="8">
    <source>
        <dbReference type="ARBA" id="ARBA00022833"/>
    </source>
</evidence>
<dbReference type="Pfam" id="PF05649">
    <property type="entry name" value="Peptidase_M13_N"/>
    <property type="match status" value="1"/>
</dbReference>
<dbReference type="InterPro" id="IPR024079">
    <property type="entry name" value="MetalloPept_cat_dom_sf"/>
</dbReference>
<evidence type="ECO:0000256" key="5">
    <source>
        <dbReference type="ARBA" id="ARBA00022729"/>
    </source>
</evidence>
<keyword evidence="11" id="KW-0813">Transport</keyword>
<evidence type="ECO:0000256" key="15">
    <source>
        <dbReference type="PROSITE-ProRule" id="PRU00352"/>
    </source>
</evidence>
<evidence type="ECO:0000256" key="3">
    <source>
        <dbReference type="ARBA" id="ARBA00022670"/>
    </source>
</evidence>
<dbReference type="Gene3D" id="3.30.1680.10">
    <property type="entry name" value="ligand-binding face of the semaphorins, domain 2"/>
    <property type="match status" value="1"/>
</dbReference>
<keyword evidence="4" id="KW-0479">Metal-binding</keyword>
<evidence type="ECO:0000256" key="12">
    <source>
        <dbReference type="ARBA" id="ARBA00023136"/>
    </source>
</evidence>
<keyword evidence="12 17" id="KW-0472">Membrane</keyword>
<dbReference type="Pfam" id="PF03160">
    <property type="entry name" value="Calx-beta"/>
    <property type="match status" value="4"/>
</dbReference>
<dbReference type="Gene3D" id="2.130.10.10">
    <property type="entry name" value="YVTN repeat-like/Quinoprotein amine dehydrogenase"/>
    <property type="match status" value="1"/>
</dbReference>
<dbReference type="PROSITE" id="PS51004">
    <property type="entry name" value="SEMA"/>
    <property type="match status" value="1"/>
</dbReference>
<reference evidence="19" key="1">
    <citation type="submission" date="2023-03" db="EMBL/GenBank/DDBJ databases">
        <authorList>
            <person name="Steffen K."/>
            <person name="Cardenas P."/>
        </authorList>
    </citation>
    <scope>NUCLEOTIDE SEQUENCE</scope>
</reference>
<keyword evidence="17" id="KW-1133">Transmembrane helix</keyword>
<dbReference type="InterPro" id="IPR000718">
    <property type="entry name" value="Peptidase_M13"/>
</dbReference>
<evidence type="ECO:0000313" key="20">
    <source>
        <dbReference type="Proteomes" id="UP001174909"/>
    </source>
</evidence>
<evidence type="ECO:0000256" key="16">
    <source>
        <dbReference type="SAM" id="MobiDB-lite"/>
    </source>
</evidence>
<keyword evidence="11" id="KW-0406">Ion transport</keyword>
<dbReference type="GO" id="GO:0016020">
    <property type="term" value="C:membrane"/>
    <property type="evidence" value="ECO:0007669"/>
    <property type="project" value="UniProtKB-SubCell"/>
</dbReference>
<dbReference type="PROSITE" id="PS51885">
    <property type="entry name" value="NEPRILYSIN"/>
    <property type="match status" value="1"/>
</dbReference>
<feature type="region of interest" description="Disordered" evidence="16">
    <location>
        <begin position="2436"/>
        <end position="2480"/>
    </location>
</feature>
<comment type="subcellular location">
    <subcellularLocation>
        <location evidence="2">Membrane</location>
    </subcellularLocation>
</comment>
<dbReference type="EMBL" id="CASHTH010001974">
    <property type="protein sequence ID" value="CAI8022691.1"/>
    <property type="molecule type" value="Genomic_DNA"/>
</dbReference>
<dbReference type="InterPro" id="IPR036352">
    <property type="entry name" value="Semap_dom_sf"/>
</dbReference>
<dbReference type="Gene3D" id="3.40.390.10">
    <property type="entry name" value="Collagenase (Catalytic Domain)"/>
    <property type="match status" value="1"/>
</dbReference>
<dbReference type="SMART" id="SM00237">
    <property type="entry name" value="Calx_beta"/>
    <property type="match status" value="9"/>
</dbReference>
<evidence type="ECO:0000256" key="6">
    <source>
        <dbReference type="ARBA" id="ARBA00022737"/>
    </source>
</evidence>
<dbReference type="Gene3D" id="2.60.40.2030">
    <property type="match status" value="9"/>
</dbReference>
<dbReference type="GO" id="GO:0007154">
    <property type="term" value="P:cell communication"/>
    <property type="evidence" value="ECO:0007669"/>
    <property type="project" value="InterPro"/>
</dbReference>
<keyword evidence="5" id="KW-0732">Signal</keyword>
<dbReference type="PRINTS" id="PR00786">
    <property type="entry name" value="NEPRILYSIN"/>
</dbReference>
<dbReference type="GO" id="GO:0004222">
    <property type="term" value="F:metalloendopeptidase activity"/>
    <property type="evidence" value="ECO:0007669"/>
    <property type="project" value="InterPro"/>
</dbReference>
<keyword evidence="17" id="KW-0812">Transmembrane</keyword>
<organism evidence="19 20">
    <name type="scientific">Geodia barretti</name>
    <name type="common">Barrett's horny sponge</name>
    <dbReference type="NCBI Taxonomy" id="519541"/>
    <lineage>
        <taxon>Eukaryota</taxon>
        <taxon>Metazoa</taxon>
        <taxon>Porifera</taxon>
        <taxon>Demospongiae</taxon>
        <taxon>Heteroscleromorpha</taxon>
        <taxon>Tetractinellida</taxon>
        <taxon>Astrophorina</taxon>
        <taxon>Geodiidae</taxon>
        <taxon>Geodia</taxon>
    </lineage>
</organism>
<keyword evidence="6" id="KW-0677">Repeat</keyword>
<dbReference type="GO" id="GO:0030001">
    <property type="term" value="P:metal ion transport"/>
    <property type="evidence" value="ECO:0007669"/>
    <property type="project" value="TreeGrafter"/>
</dbReference>
<dbReference type="SUPFAM" id="SSF103575">
    <property type="entry name" value="Plexin repeat"/>
    <property type="match status" value="1"/>
</dbReference>
<protein>
    <submittedName>
        <fullName evidence="19">Endothelin-converting enzyme 1</fullName>
    </submittedName>
</protein>
<keyword evidence="7" id="KW-0378">Hydrolase</keyword>
<evidence type="ECO:0000256" key="7">
    <source>
        <dbReference type="ARBA" id="ARBA00022801"/>
    </source>
</evidence>
<name>A0AA35WMU5_GEOBA</name>
<proteinExistence type="predicted"/>
<comment type="caution">
    <text evidence="19">The sequence shown here is derived from an EMBL/GenBank/DDBJ whole genome shotgun (WGS) entry which is preliminary data.</text>
</comment>
<dbReference type="InterPro" id="IPR001627">
    <property type="entry name" value="Semap_dom"/>
</dbReference>
<feature type="compositionally biased region" description="Pro residues" evidence="16">
    <location>
        <begin position="2353"/>
        <end position="2362"/>
    </location>
</feature>
<accession>A0AA35WMU5</accession>
<evidence type="ECO:0000256" key="4">
    <source>
        <dbReference type="ARBA" id="ARBA00022723"/>
    </source>
</evidence>
<feature type="transmembrane region" description="Helical" evidence="17">
    <location>
        <begin position="2381"/>
        <end position="2408"/>
    </location>
</feature>
<keyword evidence="9" id="KW-0106">Calcium</keyword>
<dbReference type="InterPro" id="IPR015943">
    <property type="entry name" value="WD40/YVTN_repeat-like_dom_sf"/>
</dbReference>
<keyword evidence="3" id="KW-0645">Protease</keyword>
<dbReference type="InterPro" id="IPR008753">
    <property type="entry name" value="Peptidase_M13_N"/>
</dbReference>
<dbReference type="SUPFAM" id="SSF101912">
    <property type="entry name" value="Sema domain"/>
    <property type="match status" value="1"/>
</dbReference>
<comment type="cofactor">
    <cofactor evidence="1">
        <name>Zn(2+)</name>
        <dbReference type="ChEBI" id="CHEBI:29105"/>
    </cofactor>
</comment>
<dbReference type="Gene3D" id="1.10.1380.10">
    <property type="entry name" value="Neutral endopeptidase , domain2"/>
    <property type="match status" value="1"/>
</dbReference>
<evidence type="ECO:0000256" key="2">
    <source>
        <dbReference type="ARBA" id="ARBA00004370"/>
    </source>
</evidence>
<evidence type="ECO:0000256" key="14">
    <source>
        <dbReference type="ARBA" id="ARBA00023180"/>
    </source>
</evidence>
<evidence type="ECO:0000256" key="17">
    <source>
        <dbReference type="SAM" id="Phobius"/>
    </source>
</evidence>
<feature type="region of interest" description="Disordered" evidence="16">
    <location>
        <begin position="2336"/>
        <end position="2365"/>
    </location>
</feature>
<keyword evidence="14" id="KW-0325">Glycoprotein</keyword>
<dbReference type="PANTHER" id="PTHR11878:SF76">
    <property type="entry name" value="CALX-BETA DOMAIN-CONTAINING PROTEIN"/>
    <property type="match status" value="1"/>
</dbReference>
<evidence type="ECO:0000256" key="10">
    <source>
        <dbReference type="ARBA" id="ARBA00023049"/>
    </source>
</evidence>
<dbReference type="Proteomes" id="UP001174909">
    <property type="component" value="Unassembled WGS sequence"/>
</dbReference>
<dbReference type="GO" id="GO:0046872">
    <property type="term" value="F:metal ion binding"/>
    <property type="evidence" value="ECO:0007669"/>
    <property type="project" value="UniProtKB-KW"/>
</dbReference>
<dbReference type="SMART" id="SM00630">
    <property type="entry name" value="Sema"/>
    <property type="match status" value="1"/>
</dbReference>
<dbReference type="Pfam" id="PF01403">
    <property type="entry name" value="Sema"/>
    <property type="match status" value="1"/>
</dbReference>
<feature type="domain" description="Sema" evidence="18">
    <location>
        <begin position="572"/>
        <end position="1092"/>
    </location>
</feature>
<evidence type="ECO:0000256" key="11">
    <source>
        <dbReference type="ARBA" id="ARBA00023065"/>
    </source>
</evidence>
<feature type="compositionally biased region" description="Polar residues" evidence="16">
    <location>
        <begin position="2447"/>
        <end position="2463"/>
    </location>
</feature>
<dbReference type="Pfam" id="PF01437">
    <property type="entry name" value="PSI"/>
    <property type="match status" value="1"/>
</dbReference>
<dbReference type="PANTHER" id="PTHR11878">
    <property type="entry name" value="SODIUM/CALCIUM EXCHANGER"/>
    <property type="match status" value="1"/>
</dbReference>
<evidence type="ECO:0000256" key="9">
    <source>
        <dbReference type="ARBA" id="ARBA00022837"/>
    </source>
</evidence>
<dbReference type="SMART" id="SM00423">
    <property type="entry name" value="PSI"/>
    <property type="match status" value="1"/>
</dbReference>
<keyword evidence="13" id="KW-1015">Disulfide bond</keyword>
<evidence type="ECO:0000256" key="1">
    <source>
        <dbReference type="ARBA" id="ARBA00001947"/>
    </source>
</evidence>
<dbReference type="CDD" id="cd08662">
    <property type="entry name" value="M13"/>
    <property type="match status" value="1"/>
</dbReference>
<evidence type="ECO:0000313" key="19">
    <source>
        <dbReference type="EMBL" id="CAI8022691.1"/>
    </source>
</evidence>
<dbReference type="SUPFAM" id="SSF55486">
    <property type="entry name" value="Metalloproteases ('zincins'), catalytic domain"/>
    <property type="match status" value="1"/>
</dbReference>
<dbReference type="InterPro" id="IPR002165">
    <property type="entry name" value="Plexin_repeat"/>
</dbReference>
<keyword evidence="20" id="KW-1185">Reference proteome</keyword>
<evidence type="ECO:0000256" key="13">
    <source>
        <dbReference type="ARBA" id="ARBA00023157"/>
    </source>
</evidence>
<keyword evidence="8" id="KW-0862">Zinc</keyword>
<dbReference type="GO" id="GO:0006508">
    <property type="term" value="P:proteolysis"/>
    <property type="evidence" value="ECO:0007669"/>
    <property type="project" value="UniProtKB-KW"/>
</dbReference>
<feature type="compositionally biased region" description="Polar residues" evidence="16">
    <location>
        <begin position="2471"/>
        <end position="2480"/>
    </location>
</feature>
<keyword evidence="10" id="KW-0482">Metalloprotease</keyword>
<dbReference type="InterPro" id="IPR018497">
    <property type="entry name" value="Peptidase_M13_C"/>
</dbReference>
<dbReference type="InterPro" id="IPR042089">
    <property type="entry name" value="Peptidase_M13_dom_2"/>
</dbReference>
<dbReference type="InterPro" id="IPR038081">
    <property type="entry name" value="CalX-like_sf"/>
</dbReference>
<dbReference type="SUPFAM" id="SSF141072">
    <property type="entry name" value="CalX-like"/>
    <property type="match status" value="9"/>
</dbReference>